<dbReference type="InterPro" id="IPR050109">
    <property type="entry name" value="HTH-type_TetR-like_transc_reg"/>
</dbReference>
<dbReference type="PANTHER" id="PTHR30055:SF146">
    <property type="entry name" value="HTH-TYPE TRANSCRIPTIONAL DUAL REGULATOR CECR"/>
    <property type="match status" value="1"/>
</dbReference>
<evidence type="ECO:0000256" key="1">
    <source>
        <dbReference type="ARBA" id="ARBA00023125"/>
    </source>
</evidence>
<evidence type="ECO:0000256" key="2">
    <source>
        <dbReference type="PROSITE-ProRule" id="PRU00335"/>
    </source>
</evidence>
<organism evidence="5 6">
    <name type="scientific">Methylopila musalis</name>
    <dbReference type="NCBI Taxonomy" id="1134781"/>
    <lineage>
        <taxon>Bacteria</taxon>
        <taxon>Pseudomonadati</taxon>
        <taxon>Pseudomonadota</taxon>
        <taxon>Alphaproteobacteria</taxon>
        <taxon>Hyphomicrobiales</taxon>
        <taxon>Methylopilaceae</taxon>
        <taxon>Methylopila</taxon>
    </lineage>
</organism>
<accession>A0ABW3ZAI2</accession>
<dbReference type="InterPro" id="IPR036271">
    <property type="entry name" value="Tet_transcr_reg_TetR-rel_C_sf"/>
</dbReference>
<dbReference type="Gene3D" id="1.10.10.60">
    <property type="entry name" value="Homeodomain-like"/>
    <property type="match status" value="1"/>
</dbReference>
<dbReference type="InterPro" id="IPR039536">
    <property type="entry name" value="TetR_C_Proteobacteria"/>
</dbReference>
<dbReference type="Gene3D" id="1.10.357.10">
    <property type="entry name" value="Tetracycline Repressor, domain 2"/>
    <property type="match status" value="1"/>
</dbReference>
<protein>
    <submittedName>
        <fullName evidence="5">TetR/AcrR family transcriptional regulator</fullName>
    </submittedName>
</protein>
<name>A0ABW3ZAI2_9HYPH</name>
<dbReference type="Pfam" id="PF00440">
    <property type="entry name" value="TetR_N"/>
    <property type="match status" value="1"/>
</dbReference>
<reference evidence="6" key="1">
    <citation type="journal article" date="2019" name="Int. J. Syst. Evol. Microbiol.">
        <title>The Global Catalogue of Microorganisms (GCM) 10K type strain sequencing project: providing services to taxonomists for standard genome sequencing and annotation.</title>
        <authorList>
            <consortium name="The Broad Institute Genomics Platform"/>
            <consortium name="The Broad Institute Genome Sequencing Center for Infectious Disease"/>
            <person name="Wu L."/>
            <person name="Ma J."/>
        </authorList>
    </citation>
    <scope>NUCLEOTIDE SEQUENCE [LARGE SCALE GENOMIC DNA]</scope>
    <source>
        <strain evidence="6">CCUG 61696</strain>
    </source>
</reference>
<comment type="caution">
    <text evidence="5">The sequence shown here is derived from an EMBL/GenBank/DDBJ whole genome shotgun (WGS) entry which is preliminary data.</text>
</comment>
<keyword evidence="6" id="KW-1185">Reference proteome</keyword>
<sequence length="230" mass="24445">MTSLHAVEGAGAPTARTDPDAPQGDAPVDDRLDSAKRRQIIEGARAVFLAHGFDAAAMGRIAAAAGVSKGTLYVYFDSKEELFAALVREQCAGTAERLFELNAENHDVRDVLRRLGLSFIEAMVEPSHVATVRMVIAAADRKPDIGQLFLASGPRAGAARLSAWLRAKVAQGELAVADPELAAWHFLTMCHSSVMMPVLIGGEAPPPPERVAYVVDQAVDVFLSAYGPKG</sequence>
<dbReference type="PROSITE" id="PS50977">
    <property type="entry name" value="HTH_TETR_2"/>
    <property type="match status" value="1"/>
</dbReference>
<feature type="domain" description="HTH tetR-type" evidence="4">
    <location>
        <begin position="34"/>
        <end position="94"/>
    </location>
</feature>
<dbReference type="EMBL" id="JBHTMX010000168">
    <property type="protein sequence ID" value="MFD1333105.1"/>
    <property type="molecule type" value="Genomic_DNA"/>
</dbReference>
<dbReference type="InterPro" id="IPR009057">
    <property type="entry name" value="Homeodomain-like_sf"/>
</dbReference>
<evidence type="ECO:0000256" key="3">
    <source>
        <dbReference type="SAM" id="MobiDB-lite"/>
    </source>
</evidence>
<dbReference type="SUPFAM" id="SSF46689">
    <property type="entry name" value="Homeodomain-like"/>
    <property type="match status" value="1"/>
</dbReference>
<dbReference type="Pfam" id="PF14246">
    <property type="entry name" value="TetR_C_7"/>
    <property type="match status" value="1"/>
</dbReference>
<evidence type="ECO:0000313" key="6">
    <source>
        <dbReference type="Proteomes" id="UP001597171"/>
    </source>
</evidence>
<dbReference type="SUPFAM" id="SSF48498">
    <property type="entry name" value="Tetracyclin repressor-like, C-terminal domain"/>
    <property type="match status" value="1"/>
</dbReference>
<feature type="DNA-binding region" description="H-T-H motif" evidence="2">
    <location>
        <begin position="57"/>
        <end position="76"/>
    </location>
</feature>
<evidence type="ECO:0000259" key="4">
    <source>
        <dbReference type="PROSITE" id="PS50977"/>
    </source>
</evidence>
<feature type="region of interest" description="Disordered" evidence="3">
    <location>
        <begin position="1"/>
        <end position="31"/>
    </location>
</feature>
<dbReference type="Proteomes" id="UP001597171">
    <property type="component" value="Unassembled WGS sequence"/>
</dbReference>
<dbReference type="PANTHER" id="PTHR30055">
    <property type="entry name" value="HTH-TYPE TRANSCRIPTIONAL REGULATOR RUTR"/>
    <property type="match status" value="1"/>
</dbReference>
<evidence type="ECO:0000313" key="5">
    <source>
        <dbReference type="EMBL" id="MFD1333105.1"/>
    </source>
</evidence>
<keyword evidence="1 2" id="KW-0238">DNA-binding</keyword>
<dbReference type="PRINTS" id="PR00455">
    <property type="entry name" value="HTHTETR"/>
</dbReference>
<gene>
    <name evidence="5" type="ORF">ACFQ4O_13960</name>
</gene>
<dbReference type="RefSeq" id="WP_378776359.1">
    <property type="nucleotide sequence ID" value="NZ_JBHTMX010000168.1"/>
</dbReference>
<dbReference type="InterPro" id="IPR001647">
    <property type="entry name" value="HTH_TetR"/>
</dbReference>
<proteinExistence type="predicted"/>